<dbReference type="PRINTS" id="PR01435">
    <property type="entry name" value="NPOXDRDTASE5"/>
</dbReference>
<dbReference type="PANTHER" id="PTHR42829">
    <property type="entry name" value="NADH-UBIQUINONE OXIDOREDUCTASE CHAIN 5"/>
    <property type="match status" value="1"/>
</dbReference>
<feature type="transmembrane region" description="Helical" evidence="6">
    <location>
        <begin position="29"/>
        <end position="51"/>
    </location>
</feature>
<proteinExistence type="predicted"/>
<feature type="transmembrane region" description="Helical" evidence="6">
    <location>
        <begin position="283"/>
        <end position="304"/>
    </location>
</feature>
<dbReference type="InterPro" id="IPR003945">
    <property type="entry name" value="NU5C-like"/>
</dbReference>
<feature type="transmembrane region" description="Helical" evidence="6">
    <location>
        <begin position="212"/>
        <end position="232"/>
    </location>
</feature>
<dbReference type="Gene3D" id="1.20.5.2700">
    <property type="match status" value="1"/>
</dbReference>
<dbReference type="InterPro" id="IPR001750">
    <property type="entry name" value="ND/Mrp_TM"/>
</dbReference>
<keyword evidence="2 5" id="KW-0812">Transmembrane</keyword>
<name>A0A363NR85_9SPHI</name>
<feature type="domain" description="NADH:quinone oxidoreductase/Mrp antiporter transmembrane" evidence="7">
    <location>
        <begin position="140"/>
        <end position="426"/>
    </location>
</feature>
<dbReference type="NCBIfam" id="TIGR01974">
    <property type="entry name" value="NDH_I_L"/>
    <property type="match status" value="1"/>
</dbReference>
<dbReference type="EMBL" id="QCXX01000004">
    <property type="protein sequence ID" value="PUV23247.1"/>
    <property type="molecule type" value="Genomic_DNA"/>
</dbReference>
<dbReference type="PANTHER" id="PTHR42829:SF2">
    <property type="entry name" value="NADH-UBIQUINONE OXIDOREDUCTASE CHAIN 5"/>
    <property type="match status" value="1"/>
</dbReference>
<dbReference type="Pfam" id="PF00361">
    <property type="entry name" value="Proton_antipo_M"/>
    <property type="match status" value="1"/>
</dbReference>
<feature type="transmembrane region" description="Helical" evidence="6">
    <location>
        <begin position="335"/>
        <end position="357"/>
    </location>
</feature>
<evidence type="ECO:0000256" key="2">
    <source>
        <dbReference type="ARBA" id="ARBA00022692"/>
    </source>
</evidence>
<evidence type="ECO:0000256" key="6">
    <source>
        <dbReference type="SAM" id="Phobius"/>
    </source>
</evidence>
<feature type="transmembrane region" description="Helical" evidence="6">
    <location>
        <begin position="6"/>
        <end position="22"/>
    </location>
</feature>
<feature type="transmembrane region" description="Helical" evidence="6">
    <location>
        <begin position="89"/>
        <end position="109"/>
    </location>
</feature>
<keyword evidence="10" id="KW-1185">Reference proteome</keyword>
<dbReference type="OrthoDB" id="9807568at2"/>
<keyword evidence="3 6" id="KW-1133">Transmembrane helix</keyword>
<dbReference type="GO" id="GO:0042773">
    <property type="term" value="P:ATP synthesis coupled electron transport"/>
    <property type="evidence" value="ECO:0007669"/>
    <property type="project" value="InterPro"/>
</dbReference>
<dbReference type="AlphaFoldDB" id="A0A363NR85"/>
<feature type="transmembrane region" description="Helical" evidence="6">
    <location>
        <begin position="460"/>
        <end position="483"/>
    </location>
</feature>
<comment type="subcellular location">
    <subcellularLocation>
        <location evidence="1">Endomembrane system</location>
        <topology evidence="1">Multi-pass membrane protein</topology>
    </subcellularLocation>
    <subcellularLocation>
        <location evidence="5">Membrane</location>
        <topology evidence="5">Multi-pass membrane protein</topology>
    </subcellularLocation>
</comment>
<feature type="transmembrane region" description="Helical" evidence="6">
    <location>
        <begin position="145"/>
        <end position="163"/>
    </location>
</feature>
<feature type="transmembrane region" description="Helical" evidence="6">
    <location>
        <begin position="253"/>
        <end position="271"/>
    </location>
</feature>
<dbReference type="NCBIfam" id="NF005141">
    <property type="entry name" value="PRK06590.1"/>
    <property type="match status" value="1"/>
</dbReference>
<feature type="transmembrane region" description="Helical" evidence="6">
    <location>
        <begin position="184"/>
        <end position="206"/>
    </location>
</feature>
<evidence type="ECO:0000313" key="9">
    <source>
        <dbReference type="EMBL" id="PUV23247.1"/>
    </source>
</evidence>
<evidence type="ECO:0000259" key="8">
    <source>
        <dbReference type="Pfam" id="PF00662"/>
    </source>
</evidence>
<dbReference type="GO" id="GO:0016020">
    <property type="term" value="C:membrane"/>
    <property type="evidence" value="ECO:0007669"/>
    <property type="project" value="UniProtKB-SubCell"/>
</dbReference>
<organism evidence="9 10">
    <name type="scientific">Sphingobacterium athyrii</name>
    <dbReference type="NCBI Taxonomy" id="2152717"/>
    <lineage>
        <taxon>Bacteria</taxon>
        <taxon>Pseudomonadati</taxon>
        <taxon>Bacteroidota</taxon>
        <taxon>Sphingobacteriia</taxon>
        <taxon>Sphingobacteriales</taxon>
        <taxon>Sphingobacteriaceae</taxon>
        <taxon>Sphingobacterium</taxon>
    </lineage>
</organism>
<sequence>MSELIWLIPLLPLIGFIVNGLGRNAFSKGMIGALGSAVVLISFICSCILFSEVYQSRQAGQAGIIEQHVFDWISVGNLKISLSFLVDPLSAIMLLIVTGIGFLIHIYSIGYMHHDKGFGKFFAYLNLFIFFMLLLVLGANYLVMFIGWEGVGLCSYLLIGFWYKNTSYANAAKKAFVMNRIGDLGFLLAVFLILGTFGSLEFSTVFAGAKNFAAGDIAVVSITILLFIAATGKSAQIPLFTWLPDAMAGPTPVSALIHAATMVTAGIYMIARSNVLFVLSPITLQLISIIAICTALLAAAIALTQNDIKKVLAYSTVSQLGYMFLGLGVGAFTGAFFHVLTHAFFKALLFLGAGSVIHGMSDEQDMRKMGGLKKAMPITYMTMLIGTIAIAGIPPFSGFFSKDEILAHAFAANPLLWGLGFLGALMTAFYMFRMLFMTFSGTFRGTDDQKHHLHESPKSMTVPLMVLAVLSVVGGAINLPAALGGNHWLEDFLAPVFAEGKALVPAAHHLEHSTEYMLMAVSVVGVLIMVALAYNIYVKRQQTPEGDEVPRGFLANLSYHKFYVDELYDAVIVRPINWLSSFFGNVVDQRGIDGIVNGAGKATFDTGKVLRLLQNGNVGFYLLMMVIGVIAIFIYGFLSL</sequence>
<dbReference type="Proteomes" id="UP000250831">
    <property type="component" value="Unassembled WGS sequence"/>
</dbReference>
<dbReference type="GO" id="GO:0012505">
    <property type="term" value="C:endomembrane system"/>
    <property type="evidence" value="ECO:0007669"/>
    <property type="project" value="UniProtKB-SubCell"/>
</dbReference>
<evidence type="ECO:0000259" key="7">
    <source>
        <dbReference type="Pfam" id="PF00361"/>
    </source>
</evidence>
<evidence type="ECO:0000256" key="5">
    <source>
        <dbReference type="RuleBase" id="RU000320"/>
    </source>
</evidence>
<evidence type="ECO:0000313" key="10">
    <source>
        <dbReference type="Proteomes" id="UP000250831"/>
    </source>
</evidence>
<evidence type="ECO:0000256" key="3">
    <source>
        <dbReference type="ARBA" id="ARBA00022989"/>
    </source>
</evidence>
<dbReference type="PRINTS" id="PR01434">
    <property type="entry name" value="NADHDHGNASE5"/>
</dbReference>
<dbReference type="RefSeq" id="WP_108634605.1">
    <property type="nucleotide sequence ID" value="NZ_QCXX01000004.1"/>
</dbReference>
<comment type="caution">
    <text evidence="9">The sequence shown here is derived from an EMBL/GenBank/DDBJ whole genome shotgun (WGS) entry which is preliminary data.</text>
</comment>
<feature type="transmembrane region" description="Helical" evidence="6">
    <location>
        <begin position="311"/>
        <end position="329"/>
    </location>
</feature>
<accession>A0A363NR85</accession>
<dbReference type="InterPro" id="IPR001516">
    <property type="entry name" value="Proton_antipo_N"/>
</dbReference>
<feature type="domain" description="NADH-Ubiquinone oxidoreductase (complex I) chain 5 N-terminal" evidence="8">
    <location>
        <begin position="72"/>
        <end position="122"/>
    </location>
</feature>
<evidence type="ECO:0000256" key="1">
    <source>
        <dbReference type="ARBA" id="ARBA00004127"/>
    </source>
</evidence>
<reference evidence="9 10" key="1">
    <citation type="submission" date="2018-04" db="EMBL/GenBank/DDBJ databases">
        <title>Sphingobacterium sp. M46 Genome.</title>
        <authorList>
            <person name="Cheng J."/>
            <person name="Li Y."/>
        </authorList>
    </citation>
    <scope>NUCLEOTIDE SEQUENCE [LARGE SCALE GENOMIC DNA]</scope>
    <source>
        <strain evidence="9 10">M46</strain>
    </source>
</reference>
<gene>
    <name evidence="9" type="ORF">DCO56_15005</name>
</gene>
<evidence type="ECO:0000256" key="4">
    <source>
        <dbReference type="ARBA" id="ARBA00023136"/>
    </source>
</evidence>
<feature type="transmembrane region" description="Helical" evidence="6">
    <location>
        <begin position="618"/>
        <end position="638"/>
    </location>
</feature>
<keyword evidence="4 6" id="KW-0472">Membrane</keyword>
<dbReference type="GO" id="GO:0008137">
    <property type="term" value="F:NADH dehydrogenase (ubiquinone) activity"/>
    <property type="evidence" value="ECO:0007669"/>
    <property type="project" value="InterPro"/>
</dbReference>
<protein>
    <submittedName>
        <fullName evidence="9">NADH-quinone oxidoreductase subunit L</fullName>
    </submittedName>
</protein>
<feature type="transmembrane region" description="Helical" evidence="6">
    <location>
        <begin position="416"/>
        <end position="439"/>
    </location>
</feature>
<feature type="transmembrane region" description="Helical" evidence="6">
    <location>
        <begin position="378"/>
        <end position="396"/>
    </location>
</feature>
<feature type="transmembrane region" description="Helical" evidence="6">
    <location>
        <begin position="121"/>
        <end position="139"/>
    </location>
</feature>
<feature type="transmembrane region" description="Helical" evidence="6">
    <location>
        <begin position="516"/>
        <end position="537"/>
    </location>
</feature>
<dbReference type="GO" id="GO:0015990">
    <property type="term" value="P:electron transport coupled proton transport"/>
    <property type="evidence" value="ECO:0007669"/>
    <property type="project" value="TreeGrafter"/>
</dbReference>
<dbReference type="GO" id="GO:0003954">
    <property type="term" value="F:NADH dehydrogenase activity"/>
    <property type="evidence" value="ECO:0007669"/>
    <property type="project" value="TreeGrafter"/>
</dbReference>
<dbReference type="Pfam" id="PF00662">
    <property type="entry name" value="Proton_antipo_N"/>
    <property type="match status" value="1"/>
</dbReference>
<dbReference type="InterPro" id="IPR018393">
    <property type="entry name" value="NADHpl_OxRdtase_5_subgr"/>
</dbReference>